<accession>A0A4Q2S5Q6</accession>
<dbReference type="PANTHER" id="PTHR48207">
    <property type="entry name" value="SUCCINATE--HYDROXYMETHYLGLUTARATE COA-TRANSFERASE"/>
    <property type="match status" value="1"/>
</dbReference>
<dbReference type="Pfam" id="PF02515">
    <property type="entry name" value="CoA_transf_3"/>
    <property type="match status" value="1"/>
</dbReference>
<dbReference type="InterPro" id="IPR023606">
    <property type="entry name" value="CoA-Trfase_III_dom_1_sf"/>
</dbReference>
<evidence type="ECO:0000256" key="1">
    <source>
        <dbReference type="ARBA" id="ARBA00022679"/>
    </source>
</evidence>
<dbReference type="EMBL" id="SDWT01000001">
    <property type="protein sequence ID" value="RYB95689.1"/>
    <property type="molecule type" value="Genomic_DNA"/>
</dbReference>
<organism evidence="3 4">
    <name type="scientific">Nocardioides oleivorans</name>
    <dbReference type="NCBI Taxonomy" id="273676"/>
    <lineage>
        <taxon>Bacteria</taxon>
        <taxon>Bacillati</taxon>
        <taxon>Actinomycetota</taxon>
        <taxon>Actinomycetes</taxon>
        <taxon>Propionibacteriales</taxon>
        <taxon>Nocardioidaceae</taxon>
        <taxon>Nocardioides</taxon>
    </lineage>
</organism>
<evidence type="ECO:0000313" key="3">
    <source>
        <dbReference type="EMBL" id="RYB95689.1"/>
    </source>
</evidence>
<dbReference type="OrthoDB" id="3561197at2"/>
<feature type="compositionally biased region" description="Basic residues" evidence="2">
    <location>
        <begin position="27"/>
        <end position="49"/>
    </location>
</feature>
<evidence type="ECO:0000256" key="2">
    <source>
        <dbReference type="SAM" id="MobiDB-lite"/>
    </source>
</evidence>
<comment type="caution">
    <text evidence="3">The sequence shown here is derived from an EMBL/GenBank/DDBJ whole genome shotgun (WGS) entry which is preliminary data.</text>
</comment>
<dbReference type="PANTHER" id="PTHR48207:SF4">
    <property type="entry name" value="BLL6097 PROTEIN"/>
    <property type="match status" value="1"/>
</dbReference>
<name>A0A4Q2S5Q6_9ACTN</name>
<dbReference type="Proteomes" id="UP000294071">
    <property type="component" value="Unassembled WGS sequence"/>
</dbReference>
<evidence type="ECO:0000313" key="4">
    <source>
        <dbReference type="Proteomes" id="UP000294071"/>
    </source>
</evidence>
<sequence>MPARAGRGHAAAPGRRAARARAQPARRTGRPPRRPRRHLAARRPRRRRPLTTVPVPPPNPRRRTTVSRLPLEGVRVVALEQYISGPYCTMWLADAGAEVIKVERPDGGDPRREFMPQLTGEDGAAVSGGFFSFNRNKRSVTLDLASVEGRDAYRALVATADVVVENLRPGATDKLGIGYADLSAINPGLIYAAVSGYGRSEGPYAGRPAFDAAILGMAGITHMTGRSGDLPPELPMYGLADMTTAILTGYQILMSLYDRTRTGTGRLIDVSMYDTMVALNERPLMQHAFTGDVITRGPDRFQAPMGAYECGDGFISLVVPNDLMWRRVAAIIGRPELATDPATATGAARAANPDAYLPAMLAWMKARTRADVVAEFEKGGVPAGIVQDSADISDCPHLEARGMFVRVQDPDVGEIKMPHAPFSMSDMGPVPAGTVPRLGADNDAVLGALGLDTEQLARATGAVPV</sequence>
<protein>
    <submittedName>
        <fullName evidence="3">CoA transferase</fullName>
    </submittedName>
</protein>
<dbReference type="AlphaFoldDB" id="A0A4Q2S5Q6"/>
<reference evidence="3 4" key="1">
    <citation type="submission" date="2019-01" db="EMBL/GenBank/DDBJ databases">
        <title>Novel species of Nocardioides.</title>
        <authorList>
            <person name="Liu Q."/>
            <person name="Xin Y.-H."/>
        </authorList>
    </citation>
    <scope>NUCLEOTIDE SEQUENCE [LARGE SCALE GENOMIC DNA]</scope>
    <source>
        <strain evidence="3 4">CGMCC 4.6882</strain>
    </source>
</reference>
<feature type="region of interest" description="Disordered" evidence="2">
    <location>
        <begin position="1"/>
        <end position="66"/>
    </location>
</feature>
<keyword evidence="4" id="KW-1185">Reference proteome</keyword>
<dbReference type="SUPFAM" id="SSF89796">
    <property type="entry name" value="CoA-transferase family III (CaiB/BaiF)"/>
    <property type="match status" value="1"/>
</dbReference>
<dbReference type="Gene3D" id="3.30.1540.10">
    <property type="entry name" value="formyl-coa transferase, domain 3"/>
    <property type="match status" value="1"/>
</dbReference>
<proteinExistence type="predicted"/>
<gene>
    <name evidence="3" type="ORF">EUA93_01080</name>
</gene>
<keyword evidence="1 3" id="KW-0808">Transferase</keyword>
<feature type="compositionally biased region" description="Low complexity" evidence="2">
    <location>
        <begin position="1"/>
        <end position="26"/>
    </location>
</feature>
<dbReference type="InterPro" id="IPR044855">
    <property type="entry name" value="CoA-Trfase_III_dom3_sf"/>
</dbReference>
<dbReference type="InterPro" id="IPR003673">
    <property type="entry name" value="CoA-Trfase_fam_III"/>
</dbReference>
<dbReference type="InterPro" id="IPR050483">
    <property type="entry name" value="CoA-transferase_III_domain"/>
</dbReference>
<dbReference type="GO" id="GO:0008410">
    <property type="term" value="F:CoA-transferase activity"/>
    <property type="evidence" value="ECO:0007669"/>
    <property type="project" value="TreeGrafter"/>
</dbReference>
<dbReference type="Gene3D" id="3.40.50.10540">
    <property type="entry name" value="Crotonobetainyl-coa:carnitine coa-transferase, domain 1"/>
    <property type="match status" value="1"/>
</dbReference>